<accession>A0A2N7VBB5</accession>
<gene>
    <name evidence="1" type="ORF">C0Z18_31935</name>
</gene>
<dbReference type="AlphaFoldDB" id="A0A2N7VBB5"/>
<comment type="caution">
    <text evidence="1">The sequence shown here is derived from an EMBL/GenBank/DDBJ whole genome shotgun (WGS) entry which is preliminary data.</text>
</comment>
<dbReference type="InterPro" id="IPR010751">
    <property type="entry name" value="TrfA"/>
</dbReference>
<keyword evidence="2" id="KW-1185">Reference proteome</keyword>
<dbReference type="EMBL" id="PNYA01000049">
    <property type="protein sequence ID" value="PMS14374.1"/>
    <property type="molecule type" value="Genomic_DNA"/>
</dbReference>
<reference evidence="1 2" key="1">
    <citation type="submission" date="2018-01" db="EMBL/GenBank/DDBJ databases">
        <title>Whole genome analyses suggest that Burkholderia sensu lato contains two further novel genera in the rhizoxinica-symbiotica group Mycetohabitans gen. nov., and Trinickia gen. nov.: implications for the evolution of diazotrophy and nodulation in the Burkholderiaceae.</title>
        <authorList>
            <person name="Estrada-de los Santos P."/>
            <person name="Palmer M."/>
            <person name="Chavez-Ramirez B."/>
            <person name="Beukes C."/>
            <person name="Steenkamp E.T."/>
            <person name="Hirsch A.M."/>
            <person name="Manyaka P."/>
            <person name="Maluk M."/>
            <person name="Lafos M."/>
            <person name="Crook M."/>
            <person name="Gross E."/>
            <person name="Simon M.F."/>
            <person name="Bueno dos Reis Junior F."/>
            <person name="Poole P.S."/>
            <person name="Venter S.N."/>
            <person name="James E.K."/>
        </authorList>
    </citation>
    <scope>NUCLEOTIDE SEQUENCE [LARGE SCALE GENOMIC DNA]</scope>
    <source>
        <strain evidence="1 2">GIMN1.004</strain>
    </source>
</reference>
<evidence type="ECO:0008006" key="3">
    <source>
        <dbReference type="Google" id="ProtNLM"/>
    </source>
</evidence>
<dbReference type="Proteomes" id="UP000235616">
    <property type="component" value="Unassembled WGS sequence"/>
</dbReference>
<proteinExistence type="predicted"/>
<organism evidence="1 2">
    <name type="scientific">Trinickia dabaoshanensis</name>
    <dbReference type="NCBI Taxonomy" id="564714"/>
    <lineage>
        <taxon>Bacteria</taxon>
        <taxon>Pseudomonadati</taxon>
        <taxon>Pseudomonadota</taxon>
        <taxon>Betaproteobacteria</taxon>
        <taxon>Burkholderiales</taxon>
        <taxon>Burkholderiaceae</taxon>
        <taxon>Trinickia</taxon>
    </lineage>
</organism>
<protein>
    <recommendedName>
        <fullName evidence="3">TrfA family protein</fullName>
    </recommendedName>
</protein>
<dbReference type="Pfam" id="PF07042">
    <property type="entry name" value="TrfA"/>
    <property type="match status" value="1"/>
</dbReference>
<evidence type="ECO:0000313" key="2">
    <source>
        <dbReference type="Proteomes" id="UP000235616"/>
    </source>
</evidence>
<name>A0A2N7VBB5_9BURK</name>
<evidence type="ECO:0000313" key="1">
    <source>
        <dbReference type="EMBL" id="PMS14374.1"/>
    </source>
</evidence>
<sequence>MRRASNYRIRDGCRAQQAYLAAAFRCLKEPLMLLSSLEKAYRQTYYREQVAQGVAPRQAASIAAERAKSAATASWLLTLEDPPQPPDWLESQEERAARIEKAQAADDVQLATAKSTPEPLTPDHPGTTVVVPHEFVRCGLFGVADPNTSREYVPHAVFNVYATHGGTITYHGPELRQDDRQVLFEALHFERNTPGTAIATPNQFLVNLGWSRNVKSRKKLHACLERLRDAHVIIKVPRLGKLDIPQLLTSVDVLDDGSYCVKFHDDVRKLYGGNHYTRINREYEKQLERRSDLARWLMLFYSTHQTPNPMSLVTLKELCNDRSKDKYAFKDKMAAALGQLVRLGFLLDWDITKKVEGKSGTEMVRVKRLRLLRSAG</sequence>